<gene>
    <name evidence="2" type="ORF">S12H4_26861</name>
</gene>
<protein>
    <recommendedName>
        <fullName evidence="1">Methyltransferase FkbM domain-containing protein</fullName>
    </recommendedName>
</protein>
<dbReference type="PANTHER" id="PTHR34203:SF15">
    <property type="entry name" value="SLL1173 PROTEIN"/>
    <property type="match status" value="1"/>
</dbReference>
<dbReference type="CDD" id="cd02440">
    <property type="entry name" value="AdoMet_MTases"/>
    <property type="match status" value="1"/>
</dbReference>
<name>X1SJ51_9ZZZZ</name>
<evidence type="ECO:0000259" key="1">
    <source>
        <dbReference type="Pfam" id="PF05050"/>
    </source>
</evidence>
<dbReference type="EMBL" id="BARW01015285">
    <property type="protein sequence ID" value="GAI92968.1"/>
    <property type="molecule type" value="Genomic_DNA"/>
</dbReference>
<dbReference type="Gene3D" id="3.40.50.150">
    <property type="entry name" value="Vaccinia Virus protein VP39"/>
    <property type="match status" value="1"/>
</dbReference>
<comment type="caution">
    <text evidence="2">The sequence shown here is derived from an EMBL/GenBank/DDBJ whole genome shotgun (WGS) entry which is preliminary data.</text>
</comment>
<organism evidence="2">
    <name type="scientific">marine sediment metagenome</name>
    <dbReference type="NCBI Taxonomy" id="412755"/>
    <lineage>
        <taxon>unclassified sequences</taxon>
        <taxon>metagenomes</taxon>
        <taxon>ecological metagenomes</taxon>
    </lineage>
</organism>
<dbReference type="InterPro" id="IPR006342">
    <property type="entry name" value="FkbM_mtfrase"/>
</dbReference>
<dbReference type="InterPro" id="IPR052514">
    <property type="entry name" value="SAM-dependent_MTase"/>
</dbReference>
<dbReference type="SUPFAM" id="SSF53335">
    <property type="entry name" value="S-adenosyl-L-methionine-dependent methyltransferases"/>
    <property type="match status" value="1"/>
</dbReference>
<feature type="domain" description="Methyltransferase FkbM" evidence="1">
    <location>
        <begin position="62"/>
        <end position="130"/>
    </location>
</feature>
<dbReference type="Pfam" id="PF05050">
    <property type="entry name" value="Methyltransf_21"/>
    <property type="match status" value="1"/>
</dbReference>
<dbReference type="InterPro" id="IPR029063">
    <property type="entry name" value="SAM-dependent_MTases_sf"/>
</dbReference>
<reference evidence="2" key="1">
    <citation type="journal article" date="2014" name="Front. Microbiol.">
        <title>High frequency of phylogenetically diverse reductive dehalogenase-homologous genes in deep subseafloor sedimentary metagenomes.</title>
        <authorList>
            <person name="Kawai M."/>
            <person name="Futagami T."/>
            <person name="Toyoda A."/>
            <person name="Takaki Y."/>
            <person name="Nishi S."/>
            <person name="Hori S."/>
            <person name="Arai W."/>
            <person name="Tsubouchi T."/>
            <person name="Morono Y."/>
            <person name="Uchiyama I."/>
            <person name="Ito T."/>
            <person name="Fujiyama A."/>
            <person name="Inagaki F."/>
            <person name="Takami H."/>
        </authorList>
    </citation>
    <scope>NUCLEOTIDE SEQUENCE</scope>
    <source>
        <strain evidence="2">Expedition CK06-06</strain>
    </source>
</reference>
<dbReference type="AlphaFoldDB" id="X1SJ51"/>
<evidence type="ECO:0000313" key="2">
    <source>
        <dbReference type="EMBL" id="GAI92968.1"/>
    </source>
</evidence>
<feature type="non-terminal residue" evidence="2">
    <location>
        <position position="169"/>
    </location>
</feature>
<dbReference type="NCBIfam" id="TIGR01444">
    <property type="entry name" value="fkbM_fam"/>
    <property type="match status" value="1"/>
</dbReference>
<proteinExistence type="predicted"/>
<accession>X1SJ51</accession>
<dbReference type="PANTHER" id="PTHR34203">
    <property type="entry name" value="METHYLTRANSFERASE, FKBM FAMILY PROTEIN"/>
    <property type="match status" value="1"/>
</dbReference>
<sequence>MLGARLESVALGNVSVRLRCGETVRVDGRHPQWRKFVDCGCHELGTENFLVDYLLPGDVVVDVGANVGLITVIAAKRVGPFGRVYAFEPDEENCSSLDRAVQLNRLGNVRIERLALGDRDGEARFLKPQGSVGAYQVPELHTSISPSPTVPTMNVLERRWGHTPRTEFS</sequence>